<dbReference type="EMBL" id="BAAAMK010000002">
    <property type="protein sequence ID" value="GAA1946967.1"/>
    <property type="molecule type" value="Genomic_DNA"/>
</dbReference>
<keyword evidence="4" id="KW-1185">Reference proteome</keyword>
<reference evidence="4" key="1">
    <citation type="journal article" date="2019" name="Int. J. Syst. Evol. Microbiol.">
        <title>The Global Catalogue of Microorganisms (GCM) 10K type strain sequencing project: providing services to taxonomists for standard genome sequencing and annotation.</title>
        <authorList>
            <consortium name="The Broad Institute Genomics Platform"/>
            <consortium name="The Broad Institute Genome Sequencing Center for Infectious Disease"/>
            <person name="Wu L."/>
            <person name="Ma J."/>
        </authorList>
    </citation>
    <scope>NUCLEOTIDE SEQUENCE [LARGE SCALE GENOMIC DNA]</scope>
    <source>
        <strain evidence="4">JCM 13584</strain>
    </source>
</reference>
<comment type="caution">
    <text evidence="3">The sequence shown here is derived from an EMBL/GenBank/DDBJ whole genome shotgun (WGS) entry which is preliminary data.</text>
</comment>
<proteinExistence type="predicted"/>
<feature type="domain" description="CAAX prenyl protease 2/Lysostaphin resistance protein A-like" evidence="2">
    <location>
        <begin position="130"/>
        <end position="227"/>
    </location>
</feature>
<sequence length="284" mass="30565">MTTSEATGTANGWRRFWNRGGWWRAFALALAYMVVYQLFSLLDGARFGGLVDPDDLFADPQSVFFGLGLPVLLGGLVALLFVWTVGWTREIFGRQPVTGSWWMWIVVALVVIPIVLRAVATDYAAYAPGVVPTMLLVGLFIGFAEELLTRGLAVNLLRRGGYGEKVVMVLSSLIFALLHSVNILTGQEPIAVLLTVVYTFGFGTMMYLVMRVTGSIVWAMLLHGATDPTTFLATGGVDAHGATTGDAALLGIAGVFNVVYLVVAIVAIFLVKGKVRADQVQSTA</sequence>
<dbReference type="InterPro" id="IPR003675">
    <property type="entry name" value="Rce1/LyrA-like_dom"/>
</dbReference>
<evidence type="ECO:0000313" key="3">
    <source>
        <dbReference type="EMBL" id="GAA1946967.1"/>
    </source>
</evidence>
<feature type="transmembrane region" description="Helical" evidence="1">
    <location>
        <begin position="125"/>
        <end position="145"/>
    </location>
</feature>
<evidence type="ECO:0000256" key="1">
    <source>
        <dbReference type="SAM" id="Phobius"/>
    </source>
</evidence>
<dbReference type="Proteomes" id="UP001499954">
    <property type="component" value="Unassembled WGS sequence"/>
</dbReference>
<keyword evidence="1" id="KW-0472">Membrane</keyword>
<evidence type="ECO:0000313" key="4">
    <source>
        <dbReference type="Proteomes" id="UP001499954"/>
    </source>
</evidence>
<feature type="transmembrane region" description="Helical" evidence="1">
    <location>
        <begin position="166"/>
        <end position="184"/>
    </location>
</feature>
<feature type="transmembrane region" description="Helical" evidence="1">
    <location>
        <begin position="99"/>
        <end position="119"/>
    </location>
</feature>
<accession>A0ABP5BJX6</accession>
<dbReference type="RefSeq" id="WP_157413472.1">
    <property type="nucleotide sequence ID" value="NZ_BAAAMK010000002.1"/>
</dbReference>
<keyword evidence="1" id="KW-0812">Transmembrane</keyword>
<feature type="transmembrane region" description="Helical" evidence="1">
    <location>
        <begin position="216"/>
        <end position="235"/>
    </location>
</feature>
<feature type="transmembrane region" description="Helical" evidence="1">
    <location>
        <begin position="62"/>
        <end position="87"/>
    </location>
</feature>
<organism evidence="3 4">
    <name type="scientific">Agromyces allii</name>
    <dbReference type="NCBI Taxonomy" id="393607"/>
    <lineage>
        <taxon>Bacteria</taxon>
        <taxon>Bacillati</taxon>
        <taxon>Actinomycetota</taxon>
        <taxon>Actinomycetes</taxon>
        <taxon>Micrococcales</taxon>
        <taxon>Microbacteriaceae</taxon>
        <taxon>Agromyces</taxon>
    </lineage>
</organism>
<gene>
    <name evidence="3" type="ORF">GCM10009717_11580</name>
</gene>
<name>A0ABP5BJX6_9MICO</name>
<keyword evidence="1" id="KW-1133">Transmembrane helix</keyword>
<evidence type="ECO:0000259" key="2">
    <source>
        <dbReference type="Pfam" id="PF02517"/>
    </source>
</evidence>
<dbReference type="Pfam" id="PF02517">
    <property type="entry name" value="Rce1-like"/>
    <property type="match status" value="1"/>
</dbReference>
<protein>
    <recommendedName>
        <fullName evidence="2">CAAX prenyl protease 2/Lysostaphin resistance protein A-like domain-containing protein</fullName>
    </recommendedName>
</protein>
<feature type="transmembrane region" description="Helical" evidence="1">
    <location>
        <begin position="247"/>
        <end position="271"/>
    </location>
</feature>
<feature type="transmembrane region" description="Helical" evidence="1">
    <location>
        <begin position="21"/>
        <end position="42"/>
    </location>
</feature>
<feature type="transmembrane region" description="Helical" evidence="1">
    <location>
        <begin position="190"/>
        <end position="209"/>
    </location>
</feature>